<dbReference type="STRING" id="1123265.GCA_000686625_01902"/>
<evidence type="ECO:0000313" key="1">
    <source>
        <dbReference type="EMBL" id="VTR35209.1"/>
    </source>
</evidence>
<dbReference type="GeneID" id="78465876"/>
<protein>
    <submittedName>
        <fullName evidence="1">Uncharacterized protein related to capsule biosynthesis enzymes</fullName>
    </submittedName>
</protein>
<proteinExistence type="predicted"/>
<gene>
    <name evidence="1" type="ORF">NCTC11429_01465</name>
</gene>
<dbReference type="KEGG" id="stha:NCTC11429_01465"/>
<dbReference type="AlphaFoldDB" id="A0A4U9USG2"/>
<dbReference type="RefSeq" id="WP_232048648.1">
    <property type="nucleotide sequence ID" value="NZ_LR590484.1"/>
</dbReference>
<name>A0A4U9USG2_9SPHI</name>
<dbReference type="EMBL" id="LR590484">
    <property type="protein sequence ID" value="VTR35209.1"/>
    <property type="molecule type" value="Genomic_DNA"/>
</dbReference>
<sequence length="168" mass="19622">MAKSKFDIFVYAHWKGMPDPKFMGILCAHYGKGKKSFSFEYDKMWLKSEHLQLLDPDIHFFAGTQYANDRENFGIFLDSMPDTWGRTLMKRRAAQIAKERKESVPILYDIDYLLGVYDECRMGALRFKTSPDGPFLDDNTDRPTPPWSSIRELQYAADRLETTTKMQI</sequence>
<organism evidence="1 2">
    <name type="scientific">Sphingobacterium thalpophilum</name>
    <dbReference type="NCBI Taxonomy" id="259"/>
    <lineage>
        <taxon>Bacteria</taxon>
        <taxon>Pseudomonadati</taxon>
        <taxon>Bacteroidota</taxon>
        <taxon>Sphingobacteriia</taxon>
        <taxon>Sphingobacteriales</taxon>
        <taxon>Sphingobacteriaceae</taxon>
        <taxon>Sphingobacterium</taxon>
    </lineage>
</organism>
<evidence type="ECO:0000313" key="2">
    <source>
        <dbReference type="Proteomes" id="UP000308196"/>
    </source>
</evidence>
<reference evidence="1 2" key="1">
    <citation type="submission" date="2019-05" db="EMBL/GenBank/DDBJ databases">
        <authorList>
            <consortium name="Pathogen Informatics"/>
        </authorList>
    </citation>
    <scope>NUCLEOTIDE SEQUENCE [LARGE SCALE GENOMIC DNA]</scope>
    <source>
        <strain evidence="1 2">NCTC11429</strain>
    </source>
</reference>
<dbReference type="Proteomes" id="UP000308196">
    <property type="component" value="Chromosome"/>
</dbReference>
<accession>A0A4U9USG2</accession>